<dbReference type="PANTHER" id="PTHR21325">
    <property type="entry name" value="PHOSPHOLIPASE B, PLB1"/>
    <property type="match status" value="1"/>
</dbReference>
<gene>
    <name evidence="3" type="ORF">niasHT_022850</name>
</gene>
<keyword evidence="4" id="KW-1185">Reference proteome</keyword>
<dbReference type="InterPro" id="IPR038885">
    <property type="entry name" value="PLB1"/>
</dbReference>
<evidence type="ECO:0000256" key="2">
    <source>
        <dbReference type="SAM" id="Phobius"/>
    </source>
</evidence>
<reference evidence="3 4" key="1">
    <citation type="submission" date="2024-10" db="EMBL/GenBank/DDBJ databases">
        <authorList>
            <person name="Kim D."/>
        </authorList>
    </citation>
    <scope>NUCLEOTIDE SEQUENCE [LARGE SCALE GENOMIC DNA]</scope>
    <source>
        <strain evidence="3">BH-2024</strain>
    </source>
</reference>
<organism evidence="3 4">
    <name type="scientific">Heterodera trifolii</name>
    <dbReference type="NCBI Taxonomy" id="157864"/>
    <lineage>
        <taxon>Eukaryota</taxon>
        <taxon>Metazoa</taxon>
        <taxon>Ecdysozoa</taxon>
        <taxon>Nematoda</taxon>
        <taxon>Chromadorea</taxon>
        <taxon>Rhabditida</taxon>
        <taxon>Tylenchina</taxon>
        <taxon>Tylenchomorpha</taxon>
        <taxon>Tylenchoidea</taxon>
        <taxon>Heteroderidae</taxon>
        <taxon>Heteroderinae</taxon>
        <taxon>Heterodera</taxon>
    </lineage>
</organism>
<proteinExistence type="predicted"/>
<evidence type="ECO:0000313" key="4">
    <source>
        <dbReference type="Proteomes" id="UP001620626"/>
    </source>
</evidence>
<comment type="caution">
    <text evidence="3">The sequence shown here is derived from an EMBL/GenBank/DDBJ whole genome shotgun (WGS) entry which is preliminary data.</text>
</comment>
<protein>
    <submittedName>
        <fullName evidence="3">Uncharacterized protein</fullName>
    </submittedName>
</protein>
<keyword evidence="2" id="KW-0472">Membrane</keyword>
<dbReference type="EMBL" id="JBICBT010000822">
    <property type="protein sequence ID" value="KAL3098614.1"/>
    <property type="molecule type" value="Genomic_DNA"/>
</dbReference>
<feature type="transmembrane region" description="Helical" evidence="2">
    <location>
        <begin position="626"/>
        <end position="648"/>
    </location>
</feature>
<evidence type="ECO:0000256" key="1">
    <source>
        <dbReference type="SAM" id="MobiDB-lite"/>
    </source>
</evidence>
<keyword evidence="2" id="KW-0812">Transmembrane</keyword>
<feature type="region of interest" description="Disordered" evidence="1">
    <location>
        <begin position="1"/>
        <end position="22"/>
    </location>
</feature>
<dbReference type="PANTHER" id="PTHR21325:SF28">
    <property type="entry name" value="SGNH DOMAIN-CONTAINING PROTEIN"/>
    <property type="match status" value="1"/>
</dbReference>
<keyword evidence="2" id="KW-1133">Transmembrane helix</keyword>
<dbReference type="AlphaFoldDB" id="A0ABD2K761"/>
<dbReference type="Proteomes" id="UP001620626">
    <property type="component" value="Unassembled WGS sequence"/>
</dbReference>
<name>A0ABD2K761_9BILA</name>
<evidence type="ECO:0000313" key="3">
    <source>
        <dbReference type="EMBL" id="KAL3098614.1"/>
    </source>
</evidence>
<sequence>MENDHNNKNNNVEAGGGYQKARNGGQYQQLQKMLSLQQRKTVAQMPRKELKKRISAQETSKKIDPSKNWSQLISGDDGLKTLLKIIGLIKKFSVMRIARNNLLVDGQLSHKRVVGVCPSSAVDSPLLLMVMPIIIRFAFVVRTDGRMDTEIVAPKCIRPPQFAQIPLLDHPSFVTDEFPLRFRPVASVATRLLFSDNDDSLLQAWHELVALQAKQSAIAHRDHPVDERLLTPLRKCGGGAAALTSRHGTTPWDPNDDVNSYNDANNDDPAGNLVPIYAASSLASTLAPQRVEIYAQIGHLTQFCGHEQHLMAKRTTVDIQQLAEEFRNKCSVRSPSPSVWSNFVGSSLSLAQIFTVMGARVETVVISADDNATKSVGGANANRKHLQEWTRQMVDKVRRTVRAHSERWKLMLIAPGLYDIPYGQSSAVLAQDVLQSVQLIRHGLPRRTFLLVLRQSNLTFWRSVAKAAAFCSKMLSLWELGKADDDERAWDLLEARLRTVYGDDEEFHVQVVDLMEHARPVISAGNYADLSPLASDCVHLSPRGLSLLHLQLWNWLVQPRLRHSQPFVPLLRPPLCPRPHCPFLATPRNIISCPRVPPDRANQIAFSSSPLRRLLRSVQRSTAGKVLLLILFALLPLLLIIVLLYQFVAKANNNNFINSICCCPRRCRSGGFSSSPSGGDSRQRAKAFRQANRRFIAATP</sequence>
<accession>A0ABD2K761</accession>